<dbReference type="PANTHER" id="PTHR31375">
    <property type="match status" value="1"/>
</dbReference>
<gene>
    <name evidence="10" type="ORF">Gohar_010328</name>
</gene>
<feature type="chain" id="PRO_5029618190" description="Polygalacturonase" evidence="9">
    <location>
        <begin position="17"/>
        <end position="347"/>
    </location>
</feature>
<keyword evidence="5 8" id="KW-0378">Hydrolase</keyword>
<sequence length="347" mass="38847">MLFLISFFQLVLLVQSLEPFVYDVNFAGAIGDGESDDTEAFKNAWYVVCSSYVSSGIFRVPHGQKFLLQPLTFNGECRSKNITFQIDGILIAPSDPSSWKCKDTNCNNWITFQHFDGLIIQGTGSLHGQGRKWWQMGCIQNKVGFAILDSKNVHISGLTSVDSDDCIEIGDGSKYININRIFCGPGRGISIGSLGKNGRKETVEYVTISRANFYTTENGVRIKTWQGGHGYARHIRFERLSFNRVTRPIIIDQYGCPPHQRCNNHSTAVEISNILYNDLRGTTNSEIAVEISCSESVPCKNIRMKDIQLNYGINGEIYYGHPKSHCSNVVQSWDEGNVYPNVPCLTN</sequence>
<keyword evidence="6 8" id="KW-0326">Glycosidase</keyword>
<keyword evidence="4" id="KW-0964">Secreted</keyword>
<dbReference type="SUPFAM" id="SSF51126">
    <property type="entry name" value="Pectin lyase-like"/>
    <property type="match status" value="1"/>
</dbReference>
<dbReference type="GO" id="GO:0005975">
    <property type="term" value="P:carbohydrate metabolic process"/>
    <property type="evidence" value="ECO:0007669"/>
    <property type="project" value="InterPro"/>
</dbReference>
<organism evidence="10 11">
    <name type="scientific">Gossypium harknessii</name>
    <dbReference type="NCBI Taxonomy" id="34285"/>
    <lineage>
        <taxon>Eukaryota</taxon>
        <taxon>Viridiplantae</taxon>
        <taxon>Streptophyta</taxon>
        <taxon>Embryophyta</taxon>
        <taxon>Tracheophyta</taxon>
        <taxon>Spermatophyta</taxon>
        <taxon>Magnoliopsida</taxon>
        <taxon>eudicotyledons</taxon>
        <taxon>Gunneridae</taxon>
        <taxon>Pentapetalae</taxon>
        <taxon>rosids</taxon>
        <taxon>malvids</taxon>
        <taxon>Malvales</taxon>
        <taxon>Malvaceae</taxon>
        <taxon>Malvoideae</taxon>
        <taxon>Gossypium</taxon>
    </lineage>
</organism>
<comment type="caution">
    <text evidence="10">The sequence shown here is derived from an EMBL/GenBank/DDBJ whole genome shotgun (WGS) entry which is preliminary data.</text>
</comment>
<dbReference type="EMBL" id="JABFAD010000006">
    <property type="protein sequence ID" value="MBA0799839.1"/>
    <property type="molecule type" value="Genomic_DNA"/>
</dbReference>
<dbReference type="InterPro" id="IPR012334">
    <property type="entry name" value="Pectin_lyas_fold"/>
</dbReference>
<evidence type="ECO:0000256" key="2">
    <source>
        <dbReference type="ARBA" id="ARBA00008834"/>
    </source>
</evidence>
<keyword evidence="9" id="KW-0732">Signal</keyword>
<evidence type="ECO:0000313" key="11">
    <source>
        <dbReference type="Proteomes" id="UP000593560"/>
    </source>
</evidence>
<keyword evidence="7" id="KW-0961">Cell wall biogenesis/degradation</keyword>
<evidence type="ECO:0000256" key="8">
    <source>
        <dbReference type="RuleBase" id="RU361169"/>
    </source>
</evidence>
<evidence type="ECO:0000256" key="6">
    <source>
        <dbReference type="ARBA" id="ARBA00023295"/>
    </source>
</evidence>
<protein>
    <recommendedName>
        <fullName evidence="12">Polygalacturonase</fullName>
    </recommendedName>
</protein>
<evidence type="ECO:0000256" key="5">
    <source>
        <dbReference type="ARBA" id="ARBA00022801"/>
    </source>
</evidence>
<dbReference type="GO" id="GO:0071555">
    <property type="term" value="P:cell wall organization"/>
    <property type="evidence" value="ECO:0007669"/>
    <property type="project" value="UniProtKB-KW"/>
</dbReference>
<name>A0A7J9GQJ0_9ROSI</name>
<proteinExistence type="inferred from homology"/>
<feature type="signal peptide" evidence="9">
    <location>
        <begin position="1"/>
        <end position="16"/>
    </location>
</feature>
<accession>A0A7J9GQJ0</accession>
<evidence type="ECO:0000256" key="4">
    <source>
        <dbReference type="ARBA" id="ARBA00022525"/>
    </source>
</evidence>
<reference evidence="10 11" key="1">
    <citation type="journal article" date="2019" name="Genome Biol. Evol.">
        <title>Insights into the evolution of the New World diploid cottons (Gossypium, subgenus Houzingenia) based on genome sequencing.</title>
        <authorList>
            <person name="Grover C.E."/>
            <person name="Arick M.A. 2nd"/>
            <person name="Thrash A."/>
            <person name="Conover J.L."/>
            <person name="Sanders W.S."/>
            <person name="Peterson D.G."/>
            <person name="Frelichowski J.E."/>
            <person name="Scheffler J.A."/>
            <person name="Scheffler B.E."/>
            <person name="Wendel J.F."/>
        </authorList>
    </citation>
    <scope>NUCLEOTIDE SEQUENCE [LARGE SCALE GENOMIC DNA]</scope>
    <source>
        <strain evidence="10">0</strain>
        <tissue evidence="10">Leaf</tissue>
    </source>
</reference>
<evidence type="ECO:0000313" key="10">
    <source>
        <dbReference type="EMBL" id="MBA0799839.1"/>
    </source>
</evidence>
<evidence type="ECO:0000256" key="3">
    <source>
        <dbReference type="ARBA" id="ARBA00022512"/>
    </source>
</evidence>
<dbReference type="AlphaFoldDB" id="A0A7J9GQJ0"/>
<comment type="subcellular location">
    <subcellularLocation>
        <location evidence="1">Secreted</location>
        <location evidence="1">Cell wall</location>
    </subcellularLocation>
</comment>
<dbReference type="Proteomes" id="UP000593560">
    <property type="component" value="Unassembled WGS sequence"/>
</dbReference>
<keyword evidence="3" id="KW-0134">Cell wall</keyword>
<evidence type="ECO:0000256" key="1">
    <source>
        <dbReference type="ARBA" id="ARBA00004191"/>
    </source>
</evidence>
<comment type="similarity">
    <text evidence="2 8">Belongs to the glycosyl hydrolase 28 family.</text>
</comment>
<evidence type="ECO:0000256" key="9">
    <source>
        <dbReference type="SAM" id="SignalP"/>
    </source>
</evidence>
<dbReference type="InterPro" id="IPR011050">
    <property type="entry name" value="Pectin_lyase_fold/virulence"/>
</dbReference>
<dbReference type="Pfam" id="PF00295">
    <property type="entry name" value="Glyco_hydro_28"/>
    <property type="match status" value="1"/>
</dbReference>
<evidence type="ECO:0008006" key="12">
    <source>
        <dbReference type="Google" id="ProtNLM"/>
    </source>
</evidence>
<dbReference type="InterPro" id="IPR000743">
    <property type="entry name" value="Glyco_hydro_28"/>
</dbReference>
<evidence type="ECO:0000256" key="7">
    <source>
        <dbReference type="ARBA" id="ARBA00023316"/>
    </source>
</evidence>
<dbReference type="Gene3D" id="2.160.20.10">
    <property type="entry name" value="Single-stranded right-handed beta-helix, Pectin lyase-like"/>
    <property type="match status" value="2"/>
</dbReference>
<dbReference type="GO" id="GO:0004650">
    <property type="term" value="F:polygalacturonase activity"/>
    <property type="evidence" value="ECO:0007669"/>
    <property type="project" value="InterPro"/>
</dbReference>
<keyword evidence="11" id="KW-1185">Reference proteome</keyword>
<dbReference type="OrthoDB" id="939194at2759"/>